<dbReference type="InterPro" id="IPR058240">
    <property type="entry name" value="rSAM_sf"/>
</dbReference>
<feature type="binding site" evidence="12">
    <location>
        <position position="196"/>
    </location>
    <ligand>
        <name>S-adenosyl-L-methionine</name>
        <dbReference type="ChEBI" id="CHEBI:59789"/>
    </ligand>
</feature>
<dbReference type="SUPFAM" id="SSF102114">
    <property type="entry name" value="Radical SAM enzymes"/>
    <property type="match status" value="1"/>
</dbReference>
<evidence type="ECO:0000256" key="4">
    <source>
        <dbReference type="ARBA" id="ARBA00022723"/>
    </source>
</evidence>
<dbReference type="Gene3D" id="3.20.20.70">
    <property type="entry name" value="Aldolase class I"/>
    <property type="match status" value="1"/>
</dbReference>
<evidence type="ECO:0000256" key="3">
    <source>
        <dbReference type="ARBA" id="ARBA00022691"/>
    </source>
</evidence>
<comment type="caution">
    <text evidence="14">The sequence shown here is derived from an EMBL/GenBank/DDBJ whole genome shotgun (WGS) entry which is preliminary data.</text>
</comment>
<dbReference type="CDD" id="cd21117">
    <property type="entry name" value="Twitch_MoaA"/>
    <property type="match status" value="1"/>
</dbReference>
<dbReference type="CDD" id="cd01335">
    <property type="entry name" value="Radical_SAM"/>
    <property type="match status" value="1"/>
</dbReference>
<accession>A0A9D7SIV5</accession>
<evidence type="ECO:0000313" key="14">
    <source>
        <dbReference type="EMBL" id="MBK9797053.1"/>
    </source>
</evidence>
<comment type="catalytic activity">
    <reaction evidence="11 12">
        <text>GTP + AH2 + S-adenosyl-L-methionine = (8S)-3',8-cyclo-7,8-dihydroguanosine 5'-triphosphate + 5'-deoxyadenosine + L-methionine + A + H(+)</text>
        <dbReference type="Rhea" id="RHEA:49576"/>
        <dbReference type="ChEBI" id="CHEBI:13193"/>
        <dbReference type="ChEBI" id="CHEBI:15378"/>
        <dbReference type="ChEBI" id="CHEBI:17319"/>
        <dbReference type="ChEBI" id="CHEBI:17499"/>
        <dbReference type="ChEBI" id="CHEBI:37565"/>
        <dbReference type="ChEBI" id="CHEBI:57844"/>
        <dbReference type="ChEBI" id="CHEBI:59789"/>
        <dbReference type="ChEBI" id="CHEBI:131766"/>
        <dbReference type="EC" id="4.1.99.22"/>
    </reaction>
</comment>
<evidence type="ECO:0000256" key="10">
    <source>
        <dbReference type="ARBA" id="ARBA00023239"/>
    </source>
</evidence>
<evidence type="ECO:0000256" key="9">
    <source>
        <dbReference type="ARBA" id="ARBA00023150"/>
    </source>
</evidence>
<dbReference type="HAMAP" id="MF_01225_B">
    <property type="entry name" value="MoaA_B"/>
    <property type="match status" value="1"/>
</dbReference>
<dbReference type="SFLD" id="SFLDS00029">
    <property type="entry name" value="Radical_SAM"/>
    <property type="match status" value="1"/>
</dbReference>
<name>A0A9D7SIV5_9BACT</name>
<dbReference type="EC" id="4.1.99.22" evidence="1 12"/>
<evidence type="ECO:0000256" key="8">
    <source>
        <dbReference type="ARBA" id="ARBA00023134"/>
    </source>
</evidence>
<keyword evidence="4 12" id="KW-0479">Metal-binding</keyword>
<dbReference type="GO" id="GO:0006777">
    <property type="term" value="P:Mo-molybdopterin cofactor biosynthetic process"/>
    <property type="evidence" value="ECO:0007669"/>
    <property type="project" value="UniProtKB-UniRule"/>
</dbReference>
<dbReference type="PANTHER" id="PTHR22960">
    <property type="entry name" value="MOLYBDOPTERIN COFACTOR SYNTHESIS PROTEIN A"/>
    <property type="match status" value="1"/>
</dbReference>
<comment type="cofactor">
    <cofactor evidence="12">
        <name>[4Fe-4S] cluster</name>
        <dbReference type="ChEBI" id="CHEBI:49883"/>
    </cofactor>
    <text evidence="12">Binds 2 [4Fe-4S] clusters. Binds 1 [4Fe-4S] cluster coordinated with 3 cysteines and an exchangeable S-adenosyl-L-methionine and 1 [4Fe-4S] cluster coordinated with 3 cysteines and the GTP-derived substrate.</text>
</comment>
<keyword evidence="8 12" id="KW-0342">GTP-binding</keyword>
<dbReference type="GO" id="GO:0046872">
    <property type="term" value="F:metal ion binding"/>
    <property type="evidence" value="ECO:0007669"/>
    <property type="project" value="UniProtKB-KW"/>
</dbReference>
<feature type="binding site" evidence="12">
    <location>
        <position position="100"/>
    </location>
    <ligand>
        <name>GTP</name>
        <dbReference type="ChEBI" id="CHEBI:37565"/>
    </ligand>
</feature>
<dbReference type="PROSITE" id="PS01305">
    <property type="entry name" value="MOAA_NIFB_PQQE"/>
    <property type="match status" value="1"/>
</dbReference>
<dbReference type="SFLD" id="SFLDG01383">
    <property type="entry name" value="cyclic_pyranopterin_phosphate"/>
    <property type="match status" value="1"/>
</dbReference>
<keyword evidence="5 12" id="KW-0547">Nucleotide-binding</keyword>
<evidence type="ECO:0000256" key="6">
    <source>
        <dbReference type="ARBA" id="ARBA00023004"/>
    </source>
</evidence>
<dbReference type="InterPro" id="IPR050105">
    <property type="entry name" value="MoCo_biosynth_MoaA/MoaC"/>
</dbReference>
<dbReference type="Proteomes" id="UP000886657">
    <property type="component" value="Unassembled WGS sequence"/>
</dbReference>
<comment type="similarity">
    <text evidence="12">Belongs to the radical SAM superfamily. MoaA family.</text>
</comment>
<dbReference type="GO" id="GO:1904047">
    <property type="term" value="F:S-adenosyl-L-methionine binding"/>
    <property type="evidence" value="ECO:0007669"/>
    <property type="project" value="UniProtKB-UniRule"/>
</dbReference>
<dbReference type="InterPro" id="IPR000385">
    <property type="entry name" value="MoaA_NifB_PqqE_Fe-S-bd_CS"/>
</dbReference>
<dbReference type="InterPro" id="IPR007197">
    <property type="entry name" value="rSAM"/>
</dbReference>
<feature type="binding site" evidence="12">
    <location>
        <position position="262"/>
    </location>
    <ligand>
        <name>[4Fe-4S] cluster</name>
        <dbReference type="ChEBI" id="CHEBI:49883"/>
        <label>2</label>
        <note>4Fe-4S-substrate</note>
    </ligand>
</feature>
<keyword evidence="9 12" id="KW-0501">Molybdenum cofactor biosynthesis</keyword>
<feature type="binding site" evidence="12">
    <location>
        <position position="124"/>
    </location>
    <ligand>
        <name>S-adenosyl-L-methionine</name>
        <dbReference type="ChEBI" id="CHEBI:59789"/>
    </ligand>
</feature>
<dbReference type="InterPro" id="IPR040064">
    <property type="entry name" value="MoaA-like"/>
</dbReference>
<dbReference type="Pfam" id="PF06463">
    <property type="entry name" value="Mob_synth_C"/>
    <property type="match status" value="1"/>
</dbReference>
<evidence type="ECO:0000256" key="7">
    <source>
        <dbReference type="ARBA" id="ARBA00023014"/>
    </source>
</evidence>
<dbReference type="SFLD" id="SFLDG01386">
    <property type="entry name" value="main_SPASM_domain-containing"/>
    <property type="match status" value="1"/>
</dbReference>
<feature type="binding site" evidence="12">
    <location>
        <begin position="264"/>
        <end position="266"/>
    </location>
    <ligand>
        <name>GTP</name>
        <dbReference type="ChEBI" id="CHEBI:37565"/>
    </ligand>
</feature>
<feature type="binding site" evidence="12">
    <location>
        <position position="259"/>
    </location>
    <ligand>
        <name>[4Fe-4S] cluster</name>
        <dbReference type="ChEBI" id="CHEBI:49883"/>
        <label>2</label>
        <note>4Fe-4S-substrate</note>
    </ligand>
</feature>
<evidence type="ECO:0000256" key="12">
    <source>
        <dbReference type="HAMAP-Rule" id="MF_01225"/>
    </source>
</evidence>
<evidence type="ECO:0000313" key="15">
    <source>
        <dbReference type="Proteomes" id="UP000886657"/>
    </source>
</evidence>
<organism evidence="14 15">
    <name type="scientific">Candidatus Geothrix skivensis</name>
    <dbReference type="NCBI Taxonomy" id="2954439"/>
    <lineage>
        <taxon>Bacteria</taxon>
        <taxon>Pseudomonadati</taxon>
        <taxon>Acidobacteriota</taxon>
        <taxon>Holophagae</taxon>
        <taxon>Holophagales</taxon>
        <taxon>Holophagaceae</taxon>
        <taxon>Geothrix</taxon>
    </lineage>
</organism>
<feature type="binding site" evidence="12">
    <location>
        <position position="22"/>
    </location>
    <ligand>
        <name>[4Fe-4S] cluster</name>
        <dbReference type="ChEBI" id="CHEBI:49883"/>
        <label>1</label>
        <note>4Fe-4S-S-AdoMet</note>
    </ligand>
</feature>
<dbReference type="InterPro" id="IPR010505">
    <property type="entry name" value="MoaA_twitch"/>
</dbReference>
<dbReference type="GO" id="GO:0051539">
    <property type="term" value="F:4 iron, 4 sulfur cluster binding"/>
    <property type="evidence" value="ECO:0007669"/>
    <property type="project" value="UniProtKB-UniRule"/>
</dbReference>
<keyword evidence="3 12" id="KW-0949">S-adenosyl-L-methionine</keyword>
<feature type="binding site" evidence="12">
    <location>
        <position position="73"/>
    </location>
    <ligand>
        <name>S-adenosyl-L-methionine</name>
        <dbReference type="ChEBI" id="CHEBI:59789"/>
    </ligand>
</feature>
<dbReference type="GO" id="GO:0005525">
    <property type="term" value="F:GTP binding"/>
    <property type="evidence" value="ECO:0007669"/>
    <property type="project" value="UniProtKB-UniRule"/>
</dbReference>
<feature type="binding site" evidence="12">
    <location>
        <position position="276"/>
    </location>
    <ligand>
        <name>[4Fe-4S] cluster</name>
        <dbReference type="ChEBI" id="CHEBI:49883"/>
        <label>2</label>
        <note>4Fe-4S-substrate</note>
    </ligand>
</feature>
<keyword evidence="10 12" id="KW-0456">Lyase</keyword>
<reference evidence="14" key="1">
    <citation type="submission" date="2020-10" db="EMBL/GenBank/DDBJ databases">
        <title>Connecting structure to function with the recovery of over 1000 high-quality activated sludge metagenome-assembled genomes encoding full-length rRNA genes using long-read sequencing.</title>
        <authorList>
            <person name="Singleton C.M."/>
            <person name="Petriglieri F."/>
            <person name="Kristensen J.M."/>
            <person name="Kirkegaard R.H."/>
            <person name="Michaelsen T.Y."/>
            <person name="Andersen M.H."/>
            <person name="Karst S.M."/>
            <person name="Dueholm M.S."/>
            <person name="Nielsen P.H."/>
            <person name="Albertsen M."/>
        </authorList>
    </citation>
    <scope>NUCLEOTIDE SEQUENCE</scope>
    <source>
        <strain evidence="14">Skiv_18-Q3-R9-52_MAXAC.067</strain>
    </source>
</reference>
<dbReference type="SFLD" id="SFLDG01067">
    <property type="entry name" value="SPASM/twitch_domain_containing"/>
    <property type="match status" value="1"/>
</dbReference>
<protein>
    <recommendedName>
        <fullName evidence="1 12">GTP 3',8-cyclase</fullName>
        <ecNumber evidence="1 12">4.1.99.22</ecNumber>
    </recommendedName>
    <alternativeName>
        <fullName evidence="12">Molybdenum cofactor biosynthesis protein A</fullName>
    </alternativeName>
</protein>
<gene>
    <name evidence="12 14" type="primary">moaA</name>
    <name evidence="14" type="ORF">IPP58_11250</name>
</gene>
<keyword evidence="2 12" id="KW-0004">4Fe-4S</keyword>
<dbReference type="InterPro" id="IPR013785">
    <property type="entry name" value="Aldolase_TIM"/>
</dbReference>
<feature type="binding site" evidence="12">
    <location>
        <position position="162"/>
    </location>
    <ligand>
        <name>GTP</name>
        <dbReference type="ChEBI" id="CHEBI:37565"/>
    </ligand>
</feature>
<evidence type="ECO:0000256" key="11">
    <source>
        <dbReference type="ARBA" id="ARBA00048697"/>
    </source>
</evidence>
<feature type="binding site" evidence="12">
    <location>
        <position position="69"/>
    </location>
    <ligand>
        <name>GTP</name>
        <dbReference type="ChEBI" id="CHEBI:37565"/>
    </ligand>
</feature>
<dbReference type="PROSITE" id="PS51918">
    <property type="entry name" value="RADICAL_SAM"/>
    <property type="match status" value="1"/>
</dbReference>
<evidence type="ECO:0000259" key="13">
    <source>
        <dbReference type="PROSITE" id="PS51918"/>
    </source>
</evidence>
<keyword evidence="6 12" id="KW-0408">Iron</keyword>
<feature type="binding site" evidence="12">
    <location>
        <position position="28"/>
    </location>
    <ligand>
        <name>S-adenosyl-L-methionine</name>
        <dbReference type="ChEBI" id="CHEBI:59789"/>
    </ligand>
</feature>
<feature type="binding site" evidence="12">
    <location>
        <position position="15"/>
    </location>
    <ligand>
        <name>GTP</name>
        <dbReference type="ChEBI" id="CHEBI:37565"/>
    </ligand>
</feature>
<dbReference type="SMART" id="SM00729">
    <property type="entry name" value="Elp3"/>
    <property type="match status" value="1"/>
</dbReference>
<proteinExistence type="inferred from homology"/>
<evidence type="ECO:0000256" key="1">
    <source>
        <dbReference type="ARBA" id="ARBA00012167"/>
    </source>
</evidence>
<dbReference type="GO" id="GO:0061798">
    <property type="term" value="F:GTP 3',8'-cyclase activity"/>
    <property type="evidence" value="ECO:0007669"/>
    <property type="project" value="UniProtKB-UniRule"/>
</dbReference>
<dbReference type="NCBIfam" id="TIGR02666">
    <property type="entry name" value="moaA"/>
    <property type="match status" value="1"/>
</dbReference>
<keyword evidence="7 12" id="KW-0411">Iron-sulfur</keyword>
<feature type="binding site" evidence="12">
    <location>
        <position position="29"/>
    </location>
    <ligand>
        <name>[4Fe-4S] cluster</name>
        <dbReference type="ChEBI" id="CHEBI:49883"/>
        <label>1</label>
        <note>4Fe-4S-S-AdoMet</note>
    </ligand>
</feature>
<feature type="domain" description="Radical SAM core" evidence="13">
    <location>
        <begin position="6"/>
        <end position="229"/>
    </location>
</feature>
<dbReference type="InterPro" id="IPR013483">
    <property type="entry name" value="MoaA"/>
</dbReference>
<dbReference type="PANTHER" id="PTHR22960:SF0">
    <property type="entry name" value="MOLYBDENUM COFACTOR BIOSYNTHESIS PROTEIN 1"/>
    <property type="match status" value="1"/>
</dbReference>
<feature type="binding site" evidence="12">
    <location>
        <position position="26"/>
    </location>
    <ligand>
        <name>[4Fe-4S] cluster</name>
        <dbReference type="ChEBI" id="CHEBI:49883"/>
        <label>1</label>
        <note>4Fe-4S-S-AdoMet</note>
    </ligand>
</feature>
<comment type="pathway">
    <text evidence="12">Cofactor biosynthesis; molybdopterin biosynthesis.</text>
</comment>
<dbReference type="InterPro" id="IPR006638">
    <property type="entry name" value="Elp3/MiaA/NifB-like_rSAM"/>
</dbReference>
<dbReference type="GO" id="GO:0061799">
    <property type="term" value="F:cyclic pyranopterin monophosphate synthase activity"/>
    <property type="evidence" value="ECO:0007669"/>
    <property type="project" value="TreeGrafter"/>
</dbReference>
<dbReference type="Pfam" id="PF04055">
    <property type="entry name" value="Radical_SAM"/>
    <property type="match status" value="1"/>
</dbReference>
<dbReference type="AlphaFoldDB" id="A0A9D7SIV5"/>
<evidence type="ECO:0000256" key="5">
    <source>
        <dbReference type="ARBA" id="ARBA00022741"/>
    </source>
</evidence>
<evidence type="ECO:0000256" key="2">
    <source>
        <dbReference type="ARBA" id="ARBA00022485"/>
    </source>
</evidence>
<dbReference type="EMBL" id="JADKIO010000008">
    <property type="protein sequence ID" value="MBK9797053.1"/>
    <property type="molecule type" value="Genomic_DNA"/>
</dbReference>
<comment type="subunit">
    <text evidence="12">Monomer and homodimer.</text>
</comment>
<comment type="function">
    <text evidence="12">Catalyzes the cyclization of GTP to (8S)-3',8-cyclo-7,8-dihydroguanosine 5'-triphosphate.</text>
</comment>
<sequence>MQVVDTLGRPLRALRISVTDRCNFRCRYCMPREVFGPDYAYLDRSALLSFEEITRLVRIATGLGIAKVRLTGGEPLLRRELPTLVRMLAAVPGLQDLALTTNGALLGELAPALRAAGLKRLTVSLDTLRPDRFQSLSDTDLPLDKVLSGLEAARAAGFGPIKLNCVLQRGVNEDEILDLAAFAREQGHTLRFIEFMDVGTTNGWKLDSVVPAAEIRGILQARWPLEPLPVAPGQVARDWRYRDGRGEVGLIASVTAPFCRDCDRARLSADGHLYTCLFAATGLDLKGCLRVGHSDADLTALLSAHWGRREDRYSELRRENTQGLPRIEMSHIGG</sequence>